<dbReference type="InterPro" id="IPR008979">
    <property type="entry name" value="Galactose-bd-like_sf"/>
</dbReference>
<dbReference type="SMART" id="SM00635">
    <property type="entry name" value="BID_2"/>
    <property type="match status" value="2"/>
</dbReference>
<evidence type="ECO:0000256" key="1">
    <source>
        <dbReference type="SAM" id="SignalP"/>
    </source>
</evidence>
<dbReference type="Pfam" id="PF13229">
    <property type="entry name" value="Beta_helix"/>
    <property type="match status" value="1"/>
</dbReference>
<feature type="domain" description="F5/8 type C" evidence="2">
    <location>
        <begin position="667"/>
        <end position="817"/>
    </location>
</feature>
<dbReference type="Gene3D" id="2.160.20.10">
    <property type="entry name" value="Single-stranded right-handed beta-helix, Pectin lyase-like"/>
    <property type="match status" value="1"/>
</dbReference>
<dbReference type="Pfam" id="PF02368">
    <property type="entry name" value="Big_2"/>
    <property type="match status" value="2"/>
</dbReference>
<dbReference type="InterPro" id="IPR011050">
    <property type="entry name" value="Pectin_lyase_fold/virulence"/>
</dbReference>
<evidence type="ECO:0000259" key="2">
    <source>
        <dbReference type="PROSITE" id="PS50022"/>
    </source>
</evidence>
<dbReference type="InterPro" id="IPR006626">
    <property type="entry name" value="PbH1"/>
</dbReference>
<dbReference type="SUPFAM" id="SSF51126">
    <property type="entry name" value="Pectin lyase-like"/>
    <property type="match status" value="1"/>
</dbReference>
<dbReference type="SUPFAM" id="SSF49785">
    <property type="entry name" value="Galactose-binding domain-like"/>
    <property type="match status" value="4"/>
</dbReference>
<feature type="domain" description="F5/8 type C" evidence="2">
    <location>
        <begin position="1156"/>
        <end position="1306"/>
    </location>
</feature>
<dbReference type="InterPro" id="IPR003343">
    <property type="entry name" value="Big_2"/>
</dbReference>
<dbReference type="Pfam" id="PF22633">
    <property type="entry name" value="F5_F8_type_C_2"/>
    <property type="match status" value="1"/>
</dbReference>
<name>A0A927CG74_9BACL</name>
<gene>
    <name evidence="3" type="ORF">IDH41_00160</name>
</gene>
<accession>A0A927CG74</accession>
<reference evidence="3" key="1">
    <citation type="submission" date="2020-09" db="EMBL/GenBank/DDBJ databases">
        <title>A novel bacterium of genus Paenibacillus, isolated from South China Sea.</title>
        <authorList>
            <person name="Huang H."/>
            <person name="Mo K."/>
            <person name="Hu Y."/>
        </authorList>
    </citation>
    <scope>NUCLEOTIDE SEQUENCE</scope>
    <source>
        <strain evidence="3">IB182493</strain>
    </source>
</reference>
<dbReference type="InterPro" id="IPR012334">
    <property type="entry name" value="Pectin_lyas_fold"/>
</dbReference>
<dbReference type="SMART" id="SM00710">
    <property type="entry name" value="PbH1"/>
    <property type="match status" value="7"/>
</dbReference>
<keyword evidence="1" id="KW-0732">Signal</keyword>
<dbReference type="InterPro" id="IPR000421">
    <property type="entry name" value="FA58C"/>
</dbReference>
<dbReference type="Gene3D" id="2.60.40.1080">
    <property type="match status" value="2"/>
</dbReference>
<sequence length="1308" mass="138778">MRRPMGSTLAYLLLVIAVMAAGIGPMGAQAATGTTYYVDDVDGNDANAGTSPAAAWKSLEQLNATTFQPGDAILFKAGGVWSGQLHAKGSGADGSPITIDKYGDGPKPLLNGGGVDATIYFNNQEYWEVRNLEITNYEAEAGQRRGIHVTGVSNGWSNPEKVFRHFVFEYLDIHSVKGSVANDYAHNGGIVVWDPSWNFIVSDVIIRNNKIYSLDSVGIYLNGATSAHSSNLQVVNNTIYDIAADGAVLLNTTDGLIENNVVYDTHKRASGYHVPLWTWGTRNAVIQYNEVFNTHPGGDAMAIDSDYNSEGTVIQYNYSHRNAGGFSLVVNDGTNASNFNTDTVIRYNISQNDYHGVFNFVGPTEHTLVYNNTVYIPEYSNTKVVDNLNWNGWSADYHFYNNLLVNHGTGGYNFGSSTNYTFDRNLFHGNHPADVLTMDANKVVADPMLASPGSAAIGRSTTAGYQLLQGSPAIGAGRIVASNGGLDFWGNPVSANTAPNIGAYEGAGLDPNNLPPLPQPPELANLLVNSGFEAGDFAGYPTAYNGAAVVSGQSRTGQYAASLSNAVSGIEQAVTGLAPNTLYVLSGFGKQANGGDAVLGVKEYGGALKDVKFDSTHYSKKELTFTTGNDDTSAIVYLYKNGGTGTVYFDDLVLYEYGEVLPLAEPPALPPPGLQNLAPLAALSASSYRVNSTAEFTPDKAVNGIKDNNADRWLTEVDATAPHWLQMEWEQPYEINVVRIWSGLIGGGSISSTLADYEIQYWDGTGWRTAASVVGNTKYYNHFVIHPVTTDKVRLWITKATATDNTARVFEMEVWEHDENADNPDPVDVSSITVKGTGGASSIHEIGGTLQMMATVSPADAVNKSVTWSVTDEDGGPTDAATISTTGLLTALAPGTVKVHAAAKDGSGVQGESTIVIAIPDPTHTNIAPLAELAVSSTHATQTADKAVDGIKDQNASRWLSEPGVPEPHTFQLTWSENQVIDRVKVWSGIIGGTGSRLQDYEIQYWDGSAWQTAASVVGNTQDGHLGQYNDLVFPAVTTDSLRMYITKAGSGSSTARVFEIEAWGKAAVPVSSIAVSGAGGISEINGIGGTLQMDAAVSPAGATDPSVTWSVYGEDGGATEAASISSTGLLTANAAGIVKVVAMANDGSGVSGESLVTITVSEPENANIAPLAQVSASSVRTDGSFPPEYAVDGIKNNNASRWLSAGGDTPPYTFDLEWNSQYVIDNVKVWSGFVTGGSAIAGYEIQYWNGSDWATAASVTGNTTTMNNLEFPAVTTNKMRLYITKPAPSSSETTVRLIEMEAWGYEA</sequence>
<feature type="chain" id="PRO_5037013635" evidence="1">
    <location>
        <begin position="31"/>
        <end position="1308"/>
    </location>
</feature>
<proteinExistence type="predicted"/>
<feature type="signal peptide" evidence="1">
    <location>
        <begin position="1"/>
        <end position="30"/>
    </location>
</feature>
<dbReference type="PROSITE" id="PS50022">
    <property type="entry name" value="FA58C_3"/>
    <property type="match status" value="3"/>
</dbReference>
<keyword evidence="4" id="KW-1185">Reference proteome</keyword>
<protein>
    <submittedName>
        <fullName evidence="3">Discoidin domain-containing protein</fullName>
    </submittedName>
</protein>
<dbReference type="Proteomes" id="UP000632125">
    <property type="component" value="Unassembled WGS sequence"/>
</dbReference>
<dbReference type="Pfam" id="PF00754">
    <property type="entry name" value="F5_F8_type_C"/>
    <property type="match status" value="2"/>
</dbReference>
<dbReference type="EMBL" id="JACXIY010000001">
    <property type="protein sequence ID" value="MBD2866970.1"/>
    <property type="molecule type" value="Genomic_DNA"/>
</dbReference>
<feature type="domain" description="F5/8 type C" evidence="2">
    <location>
        <begin position="912"/>
        <end position="1066"/>
    </location>
</feature>
<dbReference type="InterPro" id="IPR008964">
    <property type="entry name" value="Invasin/intimin_cell_adhesion"/>
</dbReference>
<comment type="caution">
    <text evidence="3">The sequence shown here is derived from an EMBL/GenBank/DDBJ whole genome shotgun (WGS) entry which is preliminary data.</text>
</comment>
<dbReference type="SUPFAM" id="SSF49373">
    <property type="entry name" value="Invasin/intimin cell-adhesion fragments"/>
    <property type="match status" value="1"/>
</dbReference>
<evidence type="ECO:0000313" key="3">
    <source>
        <dbReference type="EMBL" id="MBD2866970.1"/>
    </source>
</evidence>
<dbReference type="Gene3D" id="2.60.120.260">
    <property type="entry name" value="Galactose-binding domain-like"/>
    <property type="match status" value="4"/>
</dbReference>
<organism evidence="3 4">
    <name type="scientific">Paenibacillus arenilitoris</name>
    <dbReference type="NCBI Taxonomy" id="2772299"/>
    <lineage>
        <taxon>Bacteria</taxon>
        <taxon>Bacillati</taxon>
        <taxon>Bacillota</taxon>
        <taxon>Bacilli</taxon>
        <taxon>Bacillales</taxon>
        <taxon>Paenibacillaceae</taxon>
        <taxon>Paenibacillus</taxon>
    </lineage>
</organism>
<dbReference type="InterPro" id="IPR039448">
    <property type="entry name" value="Beta_helix"/>
</dbReference>
<dbReference type="RefSeq" id="WP_190857161.1">
    <property type="nucleotide sequence ID" value="NZ_JACXIY010000001.1"/>
</dbReference>
<evidence type="ECO:0000313" key="4">
    <source>
        <dbReference type="Proteomes" id="UP000632125"/>
    </source>
</evidence>